<accession>A0ABR2YG20</accession>
<protein>
    <submittedName>
        <fullName evidence="1">Uncharacterized protein</fullName>
    </submittedName>
</protein>
<evidence type="ECO:0000313" key="1">
    <source>
        <dbReference type="EMBL" id="KAK9904303.1"/>
    </source>
</evidence>
<dbReference type="EMBL" id="JALJOT010000013">
    <property type="protein sequence ID" value="KAK9904303.1"/>
    <property type="molecule type" value="Genomic_DNA"/>
</dbReference>
<name>A0ABR2YG20_9CHLO</name>
<organism evidence="1 2">
    <name type="scientific">Coccomyxa subellipsoidea</name>
    <dbReference type="NCBI Taxonomy" id="248742"/>
    <lineage>
        <taxon>Eukaryota</taxon>
        <taxon>Viridiplantae</taxon>
        <taxon>Chlorophyta</taxon>
        <taxon>core chlorophytes</taxon>
        <taxon>Trebouxiophyceae</taxon>
        <taxon>Trebouxiophyceae incertae sedis</taxon>
        <taxon>Coccomyxaceae</taxon>
        <taxon>Coccomyxa</taxon>
    </lineage>
</organism>
<comment type="caution">
    <text evidence="1">The sequence shown here is derived from an EMBL/GenBank/DDBJ whole genome shotgun (WGS) entry which is preliminary data.</text>
</comment>
<evidence type="ECO:0000313" key="2">
    <source>
        <dbReference type="Proteomes" id="UP001491310"/>
    </source>
</evidence>
<proteinExistence type="predicted"/>
<reference evidence="1 2" key="1">
    <citation type="journal article" date="2024" name="Nat. Commun.">
        <title>Phylogenomics reveals the evolutionary origins of lichenization in chlorophyte algae.</title>
        <authorList>
            <person name="Puginier C."/>
            <person name="Libourel C."/>
            <person name="Otte J."/>
            <person name="Skaloud P."/>
            <person name="Haon M."/>
            <person name="Grisel S."/>
            <person name="Petersen M."/>
            <person name="Berrin J.G."/>
            <person name="Delaux P.M."/>
            <person name="Dal Grande F."/>
            <person name="Keller J."/>
        </authorList>
    </citation>
    <scope>NUCLEOTIDE SEQUENCE [LARGE SCALE GENOMIC DNA]</scope>
    <source>
        <strain evidence="1 2">SAG 216-7</strain>
    </source>
</reference>
<gene>
    <name evidence="1" type="ORF">WJX75_008876</name>
</gene>
<sequence>MDWDGLAYCTDLPLLADAQAAHTSETTSTNKADTGSAVRAIERIKNTGDQLFLEYAPDTKEAKQDKSALDSQFVVVATKLKTEGHYSGSAATLVYGDCLEYAGRVYTVGYHLIRSYPVSVIVSIILVCSVNLS</sequence>
<dbReference type="Proteomes" id="UP001491310">
    <property type="component" value="Unassembled WGS sequence"/>
</dbReference>
<keyword evidence="2" id="KW-1185">Reference proteome</keyword>